<comment type="caution">
    <text evidence="1">The sequence shown here is derived from an EMBL/GenBank/DDBJ whole genome shotgun (WGS) entry which is preliminary data.</text>
</comment>
<protein>
    <recommendedName>
        <fullName evidence="3">Phosphoribosylanthranilate isomerase</fullName>
    </recommendedName>
</protein>
<dbReference type="Proteomes" id="UP000247540">
    <property type="component" value="Unassembled WGS sequence"/>
</dbReference>
<proteinExistence type="predicted"/>
<reference evidence="1 2" key="1">
    <citation type="submission" date="2018-06" db="EMBL/GenBank/DDBJ databases">
        <title>Genomic Encyclopedia of Type Strains, Phase III (KMG-III): the genomes of soil and plant-associated and newly described type strains.</title>
        <authorList>
            <person name="Whitman W."/>
        </authorList>
    </citation>
    <scope>NUCLEOTIDE SEQUENCE [LARGE SCALE GENOMIC DNA]</scope>
    <source>
        <strain evidence="1 2">CECT 7646</strain>
    </source>
</reference>
<accession>A0A318SGJ7</accession>
<sequence length="226" mass="24442">MQHHMAKPAFITFTGIDSEKIIPGMRYLSALYPIEWGVLIDPARTGLPLFPSHAIVEQLRHSGLRLSAHVCGVPAADIAAGGFPSLDLRGFSRIQINHGFQGSTPEQIAHCKLYAASCGVRPALQCQQGFPDADGVDWLYDVSFGTGVRPSRWIALNRKNPFCGYSGGLNAATVGSLLESLDVPSGARFWIDMESGIRTEGVFDLQKCGAVCETVYGPAHGERLWA</sequence>
<gene>
    <name evidence="1" type="ORF">DFQ15_11146</name>
</gene>
<organism evidence="1 2">
    <name type="scientific">Xylophilus ampelinus</name>
    <dbReference type="NCBI Taxonomy" id="54067"/>
    <lineage>
        <taxon>Bacteria</taxon>
        <taxon>Pseudomonadati</taxon>
        <taxon>Pseudomonadota</taxon>
        <taxon>Betaproteobacteria</taxon>
        <taxon>Burkholderiales</taxon>
        <taxon>Xylophilus</taxon>
    </lineage>
</organism>
<keyword evidence="2" id="KW-1185">Reference proteome</keyword>
<evidence type="ECO:0000313" key="1">
    <source>
        <dbReference type="EMBL" id="PYE77902.1"/>
    </source>
</evidence>
<dbReference type="AlphaFoldDB" id="A0A318SGJ7"/>
<name>A0A318SGJ7_9BURK</name>
<dbReference type="EMBL" id="QJTC01000011">
    <property type="protein sequence ID" value="PYE77902.1"/>
    <property type="molecule type" value="Genomic_DNA"/>
</dbReference>
<evidence type="ECO:0000313" key="2">
    <source>
        <dbReference type="Proteomes" id="UP000247540"/>
    </source>
</evidence>
<evidence type="ECO:0008006" key="3">
    <source>
        <dbReference type="Google" id="ProtNLM"/>
    </source>
</evidence>